<protein>
    <recommendedName>
        <fullName evidence="1">Putative Se/S carrier protein-like domain-containing protein</fullName>
    </recommendedName>
</protein>
<evidence type="ECO:0000259" key="1">
    <source>
        <dbReference type="Pfam" id="PF11823"/>
    </source>
</evidence>
<dbReference type="Pfam" id="PF11823">
    <property type="entry name" value="Se_S_carrier"/>
    <property type="match status" value="1"/>
</dbReference>
<dbReference type="HOGENOM" id="CLU_167443_2_2_9"/>
<reference evidence="2 3" key="1">
    <citation type="submission" date="2010-08" db="EMBL/GenBank/DDBJ databases">
        <title>Complete sequence of Clostridium cellulovorans 743B.</title>
        <authorList>
            <consortium name="US DOE Joint Genome Institute"/>
            <person name="Lucas S."/>
            <person name="Copeland A."/>
            <person name="Lapidus A."/>
            <person name="Cheng J.-F."/>
            <person name="Bruce D."/>
            <person name="Goodwin L."/>
            <person name="Pitluck S."/>
            <person name="Chertkov O."/>
            <person name="Detter J.C."/>
            <person name="Han C."/>
            <person name="Tapia R."/>
            <person name="Land M."/>
            <person name="Hauser L."/>
            <person name="Chang Y.-J."/>
            <person name="Jeffries C."/>
            <person name="Kyrpides N."/>
            <person name="Ivanova N."/>
            <person name="Mikhailova N."/>
            <person name="Hemme C.L."/>
            <person name="Woyke T."/>
        </authorList>
    </citation>
    <scope>NUCLEOTIDE SEQUENCE [LARGE SCALE GENOMIC DNA]</scope>
    <source>
        <strain evidence="3">ATCC 35296 / DSM 3052 / OCM 3 / 743B</strain>
    </source>
</reference>
<dbReference type="STRING" id="573061.Clocel_4371"/>
<sequence>MVELYLIVFNNTHEAMTMEKKLKELSIANRIVPTPTGITHSCGLSIRFNEEDLGNIKSVIQKYELKIKNIYYKESGQYFSL</sequence>
<name>D9SPC5_CLOC7</name>
<gene>
    <name evidence="2" type="ordered locus">Clocel_4371</name>
</gene>
<dbReference type="OrthoDB" id="3192849at2"/>
<organism evidence="2 3">
    <name type="scientific">Clostridium cellulovorans (strain ATCC 35296 / DSM 3052 / OCM 3 / 743B)</name>
    <dbReference type="NCBI Taxonomy" id="573061"/>
    <lineage>
        <taxon>Bacteria</taxon>
        <taxon>Bacillati</taxon>
        <taxon>Bacillota</taxon>
        <taxon>Clostridia</taxon>
        <taxon>Eubacteriales</taxon>
        <taxon>Clostridiaceae</taxon>
        <taxon>Clostridium</taxon>
    </lineage>
</organism>
<dbReference type="RefSeq" id="WP_010074389.1">
    <property type="nucleotide sequence ID" value="NC_014393.1"/>
</dbReference>
<keyword evidence="3" id="KW-1185">Reference proteome</keyword>
<feature type="domain" description="Putative Se/S carrier protein-like" evidence="1">
    <location>
        <begin position="5"/>
        <end position="71"/>
    </location>
</feature>
<dbReference type="Proteomes" id="UP000002730">
    <property type="component" value="Chromosome"/>
</dbReference>
<proteinExistence type="predicted"/>
<dbReference type="eggNOG" id="ENOG5033A63">
    <property type="taxonomic scope" value="Bacteria"/>
</dbReference>
<dbReference type="AlphaFoldDB" id="D9SPC5"/>
<dbReference type="KEGG" id="ccb:Clocel_4371"/>
<evidence type="ECO:0000313" key="2">
    <source>
        <dbReference type="EMBL" id="ADL54027.1"/>
    </source>
</evidence>
<evidence type="ECO:0000313" key="3">
    <source>
        <dbReference type="Proteomes" id="UP000002730"/>
    </source>
</evidence>
<dbReference type="InterPro" id="IPR021778">
    <property type="entry name" value="Se/S_carrier-like"/>
</dbReference>
<accession>D9SPC5</accession>
<dbReference type="EMBL" id="CP002160">
    <property type="protein sequence ID" value="ADL54027.1"/>
    <property type="molecule type" value="Genomic_DNA"/>
</dbReference>